<protein>
    <submittedName>
        <fullName evidence="2">DUF1045 domain-containing protein</fullName>
    </submittedName>
</protein>
<dbReference type="Proteomes" id="UP000253420">
    <property type="component" value="Unassembled WGS sequence"/>
</dbReference>
<dbReference type="EMBL" id="QOZG01000001">
    <property type="protein sequence ID" value="RCS25352.1"/>
    <property type="molecule type" value="Genomic_DNA"/>
</dbReference>
<evidence type="ECO:0000313" key="3">
    <source>
        <dbReference type="Proteomes" id="UP000253420"/>
    </source>
</evidence>
<dbReference type="RefSeq" id="WP_114438446.1">
    <property type="nucleotide sequence ID" value="NZ_QOZG01000001.1"/>
</dbReference>
<reference evidence="2 3" key="1">
    <citation type="submission" date="2018-07" db="EMBL/GenBank/DDBJ databases">
        <title>The draft genome of Phyllobacterium salinisoli.</title>
        <authorList>
            <person name="Liu L."/>
            <person name="Li L."/>
            <person name="Zhang X."/>
            <person name="Liang L."/>
        </authorList>
    </citation>
    <scope>NUCLEOTIDE SEQUENCE [LARGE SCALE GENOMIC DNA]</scope>
    <source>
        <strain evidence="2 3">LLAN61</strain>
    </source>
</reference>
<dbReference type="OrthoDB" id="4954742at2"/>
<evidence type="ECO:0000256" key="1">
    <source>
        <dbReference type="SAM" id="MobiDB-lite"/>
    </source>
</evidence>
<keyword evidence="3" id="KW-1185">Reference proteome</keyword>
<gene>
    <name evidence="2" type="ORF">DUT91_00595</name>
</gene>
<proteinExistence type="predicted"/>
<dbReference type="AlphaFoldDB" id="A0A368KAB5"/>
<dbReference type="Pfam" id="PF06299">
    <property type="entry name" value="DUF1045"/>
    <property type="match status" value="1"/>
</dbReference>
<dbReference type="Gene3D" id="3.90.1140.10">
    <property type="entry name" value="Cyclic phosphodiesterase"/>
    <property type="match status" value="1"/>
</dbReference>
<dbReference type="InterPro" id="IPR009389">
    <property type="entry name" value="DUF1045"/>
</dbReference>
<feature type="region of interest" description="Disordered" evidence="1">
    <location>
        <begin position="229"/>
        <end position="248"/>
    </location>
</feature>
<evidence type="ECO:0000313" key="2">
    <source>
        <dbReference type="EMBL" id="RCS25352.1"/>
    </source>
</evidence>
<dbReference type="PIRSF" id="PIRSF033328">
    <property type="entry name" value="Phest_Mll4975"/>
    <property type="match status" value="1"/>
</dbReference>
<name>A0A368KAB5_9HYPH</name>
<accession>A0A368KAB5</accession>
<organism evidence="2 3">
    <name type="scientific">Phyllobacterium salinisoli</name>
    <dbReference type="NCBI Taxonomy" id="1899321"/>
    <lineage>
        <taxon>Bacteria</taxon>
        <taxon>Pseudomonadati</taxon>
        <taxon>Pseudomonadota</taxon>
        <taxon>Alphaproteobacteria</taxon>
        <taxon>Hyphomicrobiales</taxon>
        <taxon>Phyllobacteriaceae</taxon>
        <taxon>Phyllobacterium</taxon>
    </lineage>
</organism>
<sequence length="248" mass="27717">MRYAIYFTPSAGDPLSKVAANWLGRNVFSGAAVKTPVFRSFEPDEIARLTLEPRRYGFHGTLKAPFRLNEDITERELLSALMHFASSAVPVTIPRLEVAALGHFFALVPDEPLPELDQLANDIVVAFDRFRAPATDAERARRRPETLSISQLRNLEQWGYPYVFEDFRFHMTLTGRVEEKDRLRVARMLDEFFEPVLSEPVEIANLALFVEAEPGAPFEVHSLHPLAVPLSPGSGPGSGTRAGRKESA</sequence>
<comment type="caution">
    <text evidence="2">The sequence shown here is derived from an EMBL/GenBank/DDBJ whole genome shotgun (WGS) entry which is preliminary data.</text>
</comment>
<dbReference type="NCBIfam" id="TIGR03223">
    <property type="entry name" value="Phn_opern_protn"/>
    <property type="match status" value="1"/>
</dbReference>